<evidence type="ECO:0000256" key="1">
    <source>
        <dbReference type="SAM" id="Coils"/>
    </source>
</evidence>
<feature type="coiled-coil region" evidence="1">
    <location>
        <begin position="319"/>
        <end position="346"/>
    </location>
</feature>
<evidence type="ECO:0000313" key="2">
    <source>
        <dbReference type="EMBL" id="BBG31177.1"/>
    </source>
</evidence>
<dbReference type="EMBL" id="AP018933">
    <property type="protein sequence ID" value="BBG31177.1"/>
    <property type="molecule type" value="Genomic_DNA"/>
</dbReference>
<dbReference type="RefSeq" id="WP_027705226.1">
    <property type="nucleotide sequence ID" value="NZ_AP018933.1"/>
</dbReference>
<reference evidence="2 3" key="1">
    <citation type="submission" date="2018-09" db="EMBL/GenBank/DDBJ databases">
        <title>Zymobacter palmae IAM14233 (=T109) whole genome analysis.</title>
        <authorList>
            <person name="Yanase H."/>
        </authorList>
    </citation>
    <scope>NUCLEOTIDE SEQUENCE [LARGE SCALE GENOMIC DNA]</scope>
    <source>
        <strain evidence="2 3">IAM14233</strain>
    </source>
</reference>
<dbReference type="KEGG" id="zpl:ZBT109_2447"/>
<name>A0A348HHS5_9GAMM</name>
<dbReference type="SUPFAM" id="SSF52540">
    <property type="entry name" value="P-loop containing nucleoside triphosphate hydrolases"/>
    <property type="match status" value="1"/>
</dbReference>
<dbReference type="AlphaFoldDB" id="A0A348HHS5"/>
<protein>
    <submittedName>
        <fullName evidence="2">Chromosome segregation ATPases</fullName>
    </submittedName>
</protein>
<sequence>MINIVIKNIFVYSFSTEKVFDAEFGRSVNIIYGKNTSGKSTLIQSILYSMGVNDSKENLNDIIEEDALFRLEVDHEKDGVHKSVIFVRHDNSLIISVCGEISYKFNGINANNSKEHIKYKDIFSNIFGFNMMLQNKNELVKAPVEAAFLPFYISQSVGWVYLKESIGDYRFYKDFNCDYVDYYMGVDGSNNNIERYSLEKEKDVLNKKIRFLSTYKEEDSSILLSEKIDSRFKGETNKFLEHFKENSEGLSDLEVKYSDCCNEMAEVNERKKIIYKIIRNIKLQRPELDKCNVCGQFLPSGIESLYFYYQDINDALTQKKIIGEEIKKLQSKINSISEKINTKNKDNAKNYNLLIDSSVDDISFKDWLEYKSSIALKDEINRRIMLAEDELSVINDKLKLITGDNSVVRKRKEVEKSFLKIFLSKASSLDVTVPKQDKYRDLYAISSFPYQGVELHKIIMAYHFAFYKMVTSIKKNHQFPFILDAVFKEDIDYYNRELILKFLGEESKSTGQMIFSLAECKDDDFHDHSELFDVKKIDKKYFDEKSSKICIGDSKNTRAFLLKRNLSEKEIYKLQDSLKKLDII</sequence>
<keyword evidence="1" id="KW-0175">Coiled coil</keyword>
<dbReference type="Proteomes" id="UP000267342">
    <property type="component" value="Chromosome"/>
</dbReference>
<evidence type="ECO:0000313" key="3">
    <source>
        <dbReference type="Proteomes" id="UP000267342"/>
    </source>
</evidence>
<dbReference type="Gene3D" id="3.40.50.300">
    <property type="entry name" value="P-loop containing nucleotide triphosphate hydrolases"/>
    <property type="match status" value="1"/>
</dbReference>
<dbReference type="STRING" id="1123510.GCA_000620025_02140"/>
<keyword evidence="3" id="KW-1185">Reference proteome</keyword>
<dbReference type="OrthoDB" id="8107482at2"/>
<proteinExistence type="predicted"/>
<dbReference type="InterPro" id="IPR027417">
    <property type="entry name" value="P-loop_NTPase"/>
</dbReference>
<gene>
    <name evidence="2" type="ORF">ZBT109_2447</name>
</gene>
<accession>A0A348HHS5</accession>
<organism evidence="2 3">
    <name type="scientific">Zymobacter palmae</name>
    <dbReference type="NCBI Taxonomy" id="33074"/>
    <lineage>
        <taxon>Bacteria</taxon>
        <taxon>Pseudomonadati</taxon>
        <taxon>Pseudomonadota</taxon>
        <taxon>Gammaproteobacteria</taxon>
        <taxon>Oceanospirillales</taxon>
        <taxon>Halomonadaceae</taxon>
        <taxon>Zymobacter group</taxon>
        <taxon>Zymobacter</taxon>
    </lineage>
</organism>